<evidence type="ECO:0000313" key="4">
    <source>
        <dbReference type="Proteomes" id="UP000253831"/>
    </source>
</evidence>
<dbReference type="Gene3D" id="3.60.21.10">
    <property type="match status" value="1"/>
</dbReference>
<accession>A0A369XHD4</accession>
<feature type="region of interest" description="Disordered" evidence="1">
    <location>
        <begin position="749"/>
        <end position="786"/>
    </location>
</feature>
<dbReference type="AlphaFoldDB" id="A0A369XHD4"/>
<name>A0A369XHD4_9PROT</name>
<organism evidence="3 4">
    <name type="scientific">Candidatus Accumulibacter meliphilus</name>
    <dbReference type="NCBI Taxonomy" id="2211374"/>
    <lineage>
        <taxon>Bacteria</taxon>
        <taxon>Pseudomonadati</taxon>
        <taxon>Pseudomonadota</taxon>
        <taxon>Betaproteobacteria</taxon>
        <taxon>Candidatus Accumulibacter</taxon>
    </lineage>
</organism>
<dbReference type="SUPFAM" id="SSF56300">
    <property type="entry name" value="Metallo-dependent phosphatases"/>
    <property type="match status" value="1"/>
</dbReference>
<evidence type="ECO:0000313" key="3">
    <source>
        <dbReference type="EMBL" id="RDE49513.1"/>
    </source>
</evidence>
<dbReference type="EMBL" id="QPGA01000040">
    <property type="protein sequence ID" value="RDE49513.1"/>
    <property type="molecule type" value="Genomic_DNA"/>
</dbReference>
<evidence type="ECO:0000256" key="1">
    <source>
        <dbReference type="SAM" id="MobiDB-lite"/>
    </source>
</evidence>
<evidence type="ECO:0000259" key="2">
    <source>
        <dbReference type="Pfam" id="PF00149"/>
    </source>
</evidence>
<dbReference type="InterPro" id="IPR027417">
    <property type="entry name" value="P-loop_NTPase"/>
</dbReference>
<protein>
    <recommendedName>
        <fullName evidence="2">Calcineurin-like phosphoesterase domain-containing protein</fullName>
    </recommendedName>
</protein>
<dbReference type="Pfam" id="PF00149">
    <property type="entry name" value="Metallophos"/>
    <property type="match status" value="1"/>
</dbReference>
<feature type="domain" description="Calcineurin-like phosphoesterase" evidence="2">
    <location>
        <begin position="490"/>
        <end position="692"/>
    </location>
</feature>
<dbReference type="SUPFAM" id="SSF52540">
    <property type="entry name" value="P-loop containing nucleoside triphosphate hydrolases"/>
    <property type="match status" value="1"/>
</dbReference>
<dbReference type="InterPro" id="IPR004843">
    <property type="entry name" value="Calcineurin-like_PHP"/>
</dbReference>
<sequence>MATLPGGASSPGAPPGFCSRIRLQLPTMPEPPTEPVESLQHFKGIAFPSDVRFRQILVTGPPGSGKSTMIRRLGGWSEEGYLDISRKYWWRSEMLSVRPREIHLGLPMVGLADAVSVYDAQFLDCDPLPSVDLARIALPPRQLFFLSVDWYRRYIFDFLLPPAELVFQRRSMRARQSTHPVDERLSLQICAAQIEVFRQVADYLHRKGFNVYVREAVESVPQRFVDSSGVAASAAPRRRRFSLANALSRLKAISARLGFGVGRHLRLRGAYRLGDSKVRVTLDGLPIEITLGLDDKRLRLYPETRINHLGEAIKVGSFVLVDPATHFRQIGGFLRLSPRNWLVLGSDDRVQQAIFDYPEPVDGHHLALIHGRDGLVFRNLSDAGTTIAPIVEQPKVIRLKRLRRLRKRSRLVDQGIPIAPMLDKARALRMNRLQRLRTIFGGPITLVPRDEALVLINEVNRLMQNEVYRPRDDRGLPGGLLVLPRGLIPIVIADMHAQIDNLLTVLTQNAFLEALEDGTGALVILGDAVHCEVDGQLRAMESSMILMDLIFRLKLRFPEQVFYVRGNHDSFSEDLAKDGVPQGLLWARELSELRGAVYQRAMGDFYRLLPYVVMSPDFFACHAAAPKSKVSKRILVQLYQRPELILELINNRLQKASRPQGYSRRDVKRFRKNLNLDRETPFIVGHTPMDREETLWLNVDGIDNHHVLFSANPQQVGVFTLVGEVMVPLTYPVDELTPILNAMAFRKAAEPTEAGEPSEASVAPDGSDQEPAVKQQAVARRWRRGT</sequence>
<dbReference type="InterPro" id="IPR029052">
    <property type="entry name" value="Metallo-depent_PP-like"/>
</dbReference>
<comment type="caution">
    <text evidence="3">The sequence shown here is derived from an EMBL/GenBank/DDBJ whole genome shotgun (WGS) entry which is preliminary data.</text>
</comment>
<proteinExistence type="predicted"/>
<dbReference type="Proteomes" id="UP000253831">
    <property type="component" value="Unassembled WGS sequence"/>
</dbReference>
<reference evidence="3 4" key="1">
    <citation type="submission" date="2018-05" db="EMBL/GenBank/DDBJ databases">
        <title>Integrated omic analyses show evidence that a Ca. Accumulibacter phosphatis strain performs denitrification under micro-aerobic conditions.</title>
        <authorList>
            <person name="Camejo P.Y."/>
            <person name="Katherine M.D."/>
            <person name="Daniel N.R."/>
        </authorList>
    </citation>
    <scope>NUCLEOTIDE SEQUENCE [LARGE SCALE GENOMIC DNA]</scope>
    <source>
        <strain evidence="3">UW-LDO-IC</strain>
    </source>
</reference>
<dbReference type="GO" id="GO:0016787">
    <property type="term" value="F:hydrolase activity"/>
    <property type="evidence" value="ECO:0007669"/>
    <property type="project" value="InterPro"/>
</dbReference>
<gene>
    <name evidence="3" type="ORF">DVS81_16320</name>
</gene>